<evidence type="ECO:0000256" key="2">
    <source>
        <dbReference type="ARBA" id="ARBA00022692"/>
    </source>
</evidence>
<dbReference type="PANTHER" id="PTHR22911:SF6">
    <property type="entry name" value="SOLUTE CARRIER FAMILY 35 MEMBER G1"/>
    <property type="match status" value="1"/>
</dbReference>
<dbReference type="RefSeq" id="WP_104071524.1">
    <property type="nucleotide sequence ID" value="NZ_PRDS01000006.1"/>
</dbReference>
<organism evidence="6 7">
    <name type="scientific">Albidovulum inexpectatum</name>
    <dbReference type="NCBI Taxonomy" id="196587"/>
    <lineage>
        <taxon>Bacteria</taxon>
        <taxon>Pseudomonadati</taxon>
        <taxon>Pseudomonadota</taxon>
        <taxon>Alphaproteobacteria</taxon>
        <taxon>Rhodobacterales</taxon>
        <taxon>Paracoccaceae</taxon>
        <taxon>Albidovulum</taxon>
    </lineage>
</organism>
<feature type="transmembrane region" description="Helical" evidence="5">
    <location>
        <begin position="77"/>
        <end position="97"/>
    </location>
</feature>
<feature type="transmembrane region" description="Helical" evidence="5">
    <location>
        <begin position="226"/>
        <end position="248"/>
    </location>
</feature>
<evidence type="ECO:0000256" key="3">
    <source>
        <dbReference type="ARBA" id="ARBA00022989"/>
    </source>
</evidence>
<keyword evidence="2 5" id="KW-0812">Transmembrane</keyword>
<evidence type="ECO:0000313" key="7">
    <source>
        <dbReference type="Proteomes" id="UP000239736"/>
    </source>
</evidence>
<feature type="transmembrane region" description="Helical" evidence="5">
    <location>
        <begin position="184"/>
        <end position="206"/>
    </location>
</feature>
<keyword evidence="7" id="KW-1185">Reference proteome</keyword>
<sequence>MTTLVTVATKNRTLVAACLVLGFAAIIGLTDNLVRPLAAEIGLWQFHAMRSMFALALLGLGAPLLGLNLRPVRPGAVALRSLLLGGAIMIYFASLAFMPVAGAAAGLFTAPIFTLLIVRFCFGVPIGRFRIAAVIVGFAGVLLVLNPSPGRTGMIALMPVVAGILYALGNIATRRWCEGETPEALLMGFFIALGVMGAVGMVVMAILQPSVPQGPAGFVLRPLVALSPSILAQILFQAVGALAGVALLTRAYQIAEVSRVAIFEYALLPMAAAWSWVLWGQSASAAELAGMVLIVVSGLIIALRGR</sequence>
<comment type="subcellular location">
    <subcellularLocation>
        <location evidence="1">Membrane</location>
        <topology evidence="1">Multi-pass membrane protein</topology>
    </subcellularLocation>
</comment>
<feature type="transmembrane region" description="Helical" evidence="5">
    <location>
        <begin position="129"/>
        <end position="147"/>
    </location>
</feature>
<feature type="transmembrane region" description="Helical" evidence="5">
    <location>
        <begin position="103"/>
        <end position="122"/>
    </location>
</feature>
<keyword evidence="4 5" id="KW-0472">Membrane</keyword>
<feature type="transmembrane region" description="Helical" evidence="5">
    <location>
        <begin position="285"/>
        <end position="303"/>
    </location>
</feature>
<dbReference type="AlphaFoldDB" id="A0A2S5JFV0"/>
<dbReference type="OrthoDB" id="7855875at2"/>
<dbReference type="Proteomes" id="UP000239736">
    <property type="component" value="Unassembled WGS sequence"/>
</dbReference>
<evidence type="ECO:0000256" key="1">
    <source>
        <dbReference type="ARBA" id="ARBA00004141"/>
    </source>
</evidence>
<accession>A0A2S5JFV0</accession>
<gene>
    <name evidence="6" type="ORF">LV82_02146</name>
</gene>
<dbReference type="GO" id="GO:0016020">
    <property type="term" value="C:membrane"/>
    <property type="evidence" value="ECO:0007669"/>
    <property type="project" value="UniProtKB-SubCell"/>
</dbReference>
<evidence type="ECO:0000313" key="6">
    <source>
        <dbReference type="EMBL" id="PPB80271.1"/>
    </source>
</evidence>
<feature type="transmembrane region" description="Helical" evidence="5">
    <location>
        <begin position="260"/>
        <end position="279"/>
    </location>
</feature>
<dbReference type="EMBL" id="PRDS01000006">
    <property type="protein sequence ID" value="PPB80271.1"/>
    <property type="molecule type" value="Genomic_DNA"/>
</dbReference>
<feature type="transmembrane region" description="Helical" evidence="5">
    <location>
        <begin position="12"/>
        <end position="30"/>
    </location>
</feature>
<evidence type="ECO:0000256" key="5">
    <source>
        <dbReference type="SAM" id="Phobius"/>
    </source>
</evidence>
<dbReference type="InterPro" id="IPR037185">
    <property type="entry name" value="EmrE-like"/>
</dbReference>
<feature type="transmembrane region" description="Helical" evidence="5">
    <location>
        <begin position="42"/>
        <end position="65"/>
    </location>
</feature>
<feature type="transmembrane region" description="Helical" evidence="5">
    <location>
        <begin position="153"/>
        <end position="172"/>
    </location>
</feature>
<dbReference type="PANTHER" id="PTHR22911">
    <property type="entry name" value="ACYL-MALONYL CONDENSING ENZYME-RELATED"/>
    <property type="match status" value="1"/>
</dbReference>
<name>A0A2S5JFV0_9RHOB</name>
<dbReference type="SUPFAM" id="SSF103481">
    <property type="entry name" value="Multidrug resistance efflux transporter EmrE"/>
    <property type="match status" value="2"/>
</dbReference>
<proteinExistence type="predicted"/>
<protein>
    <recommendedName>
        <fullName evidence="8">EamA-like transporter family protein</fullName>
    </recommendedName>
</protein>
<evidence type="ECO:0000256" key="4">
    <source>
        <dbReference type="ARBA" id="ARBA00023136"/>
    </source>
</evidence>
<evidence type="ECO:0008006" key="8">
    <source>
        <dbReference type="Google" id="ProtNLM"/>
    </source>
</evidence>
<keyword evidence="3 5" id="KW-1133">Transmembrane helix</keyword>
<comment type="caution">
    <text evidence="6">The sequence shown here is derived from an EMBL/GenBank/DDBJ whole genome shotgun (WGS) entry which is preliminary data.</text>
</comment>
<reference evidence="6 7" key="1">
    <citation type="submission" date="2018-01" db="EMBL/GenBank/DDBJ databases">
        <title>Genomic Encyclopedia of Archaeal and Bacterial Type Strains, Phase II (KMG-II): from individual species to whole genera.</title>
        <authorList>
            <person name="Goeker M."/>
        </authorList>
    </citation>
    <scope>NUCLEOTIDE SEQUENCE [LARGE SCALE GENOMIC DNA]</scope>
    <source>
        <strain evidence="6 7">DSM 12048</strain>
    </source>
</reference>